<keyword evidence="3" id="KW-1185">Reference proteome</keyword>
<gene>
    <name evidence="2" type="ORF">FE784_27015</name>
</gene>
<dbReference type="EMBL" id="VDCQ01000047">
    <property type="protein sequence ID" value="TNJ63186.1"/>
    <property type="molecule type" value="Genomic_DNA"/>
</dbReference>
<dbReference type="InterPro" id="IPR010997">
    <property type="entry name" value="HRDC-like_sf"/>
</dbReference>
<dbReference type="InterPro" id="IPR002121">
    <property type="entry name" value="HRDC_dom"/>
</dbReference>
<evidence type="ECO:0000313" key="2">
    <source>
        <dbReference type="EMBL" id="TNJ63186.1"/>
    </source>
</evidence>
<dbReference type="GO" id="GO:0000166">
    <property type="term" value="F:nucleotide binding"/>
    <property type="evidence" value="ECO:0007669"/>
    <property type="project" value="InterPro"/>
</dbReference>
<evidence type="ECO:0000313" key="3">
    <source>
        <dbReference type="Proteomes" id="UP000307943"/>
    </source>
</evidence>
<proteinExistence type="predicted"/>
<dbReference type="InterPro" id="IPR044876">
    <property type="entry name" value="HRDC_dom_sf"/>
</dbReference>
<evidence type="ECO:0000259" key="1">
    <source>
        <dbReference type="PROSITE" id="PS50967"/>
    </source>
</evidence>
<accession>A0A5C4T2S9</accession>
<feature type="domain" description="HRDC" evidence="1">
    <location>
        <begin position="106"/>
        <end position="186"/>
    </location>
</feature>
<protein>
    <submittedName>
        <fullName evidence="2">Aldolase</fullName>
    </submittedName>
</protein>
<dbReference type="AlphaFoldDB" id="A0A5C4T2S9"/>
<dbReference type="PROSITE" id="PS50967">
    <property type="entry name" value="HRDC"/>
    <property type="match status" value="1"/>
</dbReference>
<dbReference type="SMART" id="SM00341">
    <property type="entry name" value="HRDC"/>
    <property type="match status" value="1"/>
</dbReference>
<dbReference type="Proteomes" id="UP000307943">
    <property type="component" value="Unassembled WGS sequence"/>
</dbReference>
<dbReference type="Gene3D" id="1.10.150.80">
    <property type="entry name" value="HRDC domain"/>
    <property type="match status" value="1"/>
</dbReference>
<comment type="caution">
    <text evidence="2">The sequence shown here is derived from an EMBL/GenBank/DDBJ whole genome shotgun (WGS) entry which is preliminary data.</text>
</comment>
<organism evidence="2 3">
    <name type="scientific">Paenibacillus hemerocallicola</name>
    <dbReference type="NCBI Taxonomy" id="1172614"/>
    <lineage>
        <taxon>Bacteria</taxon>
        <taxon>Bacillati</taxon>
        <taxon>Bacillota</taxon>
        <taxon>Bacilli</taxon>
        <taxon>Bacillales</taxon>
        <taxon>Paenibacillaceae</taxon>
        <taxon>Paenibacillus</taxon>
    </lineage>
</organism>
<sequence length="348" mass="39623">MNLVFLNSFEKRTEHDGSTVSAQVSIAEELGEWSVWWHEPCSEGLPTQESWYTGAAWDEMIAEFRARLTEKRREGYRPLVEQAAERESGSTGRGLLVRKLEYYGELHADPELYETLRRWRNGQAAHEGKSPFILASNRLLKMIAAFVPHSKEELLQLPGLGEHKAGLYGTDILALTNCATRQTAFPLDWVEEAVDGTEAEQWVRDRQEQRRKGESAKQELKRKLLEAIAGGLDLGAMEPLLALGRRELVTRIEELDKEGYELERLIAVELSSIPQPLIDKAWSEFEASGGRFLRPILQRLYDEKSLDEQSLSRAYEWLRLLRIRYRKAKIDVVEAAGEDGEEAPGQSA</sequence>
<dbReference type="GO" id="GO:0003676">
    <property type="term" value="F:nucleic acid binding"/>
    <property type="evidence" value="ECO:0007669"/>
    <property type="project" value="InterPro"/>
</dbReference>
<dbReference type="RefSeq" id="WP_139605372.1">
    <property type="nucleotide sequence ID" value="NZ_VDCQ01000047.1"/>
</dbReference>
<dbReference type="Pfam" id="PF00570">
    <property type="entry name" value="HRDC"/>
    <property type="match status" value="1"/>
</dbReference>
<dbReference type="SUPFAM" id="SSF47819">
    <property type="entry name" value="HRDC-like"/>
    <property type="match status" value="1"/>
</dbReference>
<name>A0A5C4T2S9_9BACL</name>
<reference evidence="2 3" key="1">
    <citation type="submission" date="2019-05" db="EMBL/GenBank/DDBJ databases">
        <title>We sequenced the genome of Paenibacillus hemerocallicola KCTC 33185 for further insight into its adaptation and study the phylogeny of Paenibacillus.</title>
        <authorList>
            <person name="Narsing Rao M.P."/>
        </authorList>
    </citation>
    <scope>NUCLEOTIDE SEQUENCE [LARGE SCALE GENOMIC DNA]</scope>
    <source>
        <strain evidence="2 3">KCTC 33185</strain>
    </source>
</reference>
<dbReference type="OrthoDB" id="26793at2"/>